<gene>
    <name evidence="6" type="ORF">M9Y10_008280</name>
</gene>
<accession>A0ABR2IYT0</accession>
<evidence type="ECO:0000256" key="4">
    <source>
        <dbReference type="PROSITE-ProRule" id="PRU00175"/>
    </source>
</evidence>
<evidence type="ECO:0000256" key="3">
    <source>
        <dbReference type="ARBA" id="ARBA00022833"/>
    </source>
</evidence>
<keyword evidence="3" id="KW-0862">Zinc</keyword>
<dbReference type="InterPro" id="IPR001841">
    <property type="entry name" value="Znf_RING"/>
</dbReference>
<dbReference type="InterPro" id="IPR017907">
    <property type="entry name" value="Znf_RING_CS"/>
</dbReference>
<evidence type="ECO:0000313" key="6">
    <source>
        <dbReference type="EMBL" id="KAK8870398.1"/>
    </source>
</evidence>
<dbReference type="Proteomes" id="UP001470230">
    <property type="component" value="Unassembled WGS sequence"/>
</dbReference>
<name>A0ABR2IYT0_9EUKA</name>
<dbReference type="EMBL" id="JAPFFF010000014">
    <property type="protein sequence ID" value="KAK8870398.1"/>
    <property type="molecule type" value="Genomic_DNA"/>
</dbReference>
<reference evidence="6 7" key="1">
    <citation type="submission" date="2024-04" db="EMBL/GenBank/DDBJ databases">
        <title>Tritrichomonas musculus Genome.</title>
        <authorList>
            <person name="Alves-Ferreira E."/>
            <person name="Grigg M."/>
            <person name="Lorenzi H."/>
            <person name="Galac M."/>
        </authorList>
    </citation>
    <scope>NUCLEOTIDE SEQUENCE [LARGE SCALE GENOMIC DNA]</scope>
    <source>
        <strain evidence="6 7">EAF2021</strain>
    </source>
</reference>
<evidence type="ECO:0000256" key="1">
    <source>
        <dbReference type="ARBA" id="ARBA00022723"/>
    </source>
</evidence>
<feature type="domain" description="RING-type" evidence="5">
    <location>
        <begin position="61"/>
        <end position="103"/>
    </location>
</feature>
<keyword evidence="7" id="KW-1185">Reference proteome</keyword>
<protein>
    <recommendedName>
        <fullName evidence="5">RING-type domain-containing protein</fullName>
    </recommendedName>
</protein>
<evidence type="ECO:0000256" key="2">
    <source>
        <dbReference type="ARBA" id="ARBA00022771"/>
    </source>
</evidence>
<comment type="caution">
    <text evidence="6">The sequence shown here is derived from an EMBL/GenBank/DDBJ whole genome shotgun (WGS) entry which is preliminary data.</text>
</comment>
<keyword evidence="2 4" id="KW-0863">Zinc-finger</keyword>
<evidence type="ECO:0000313" key="7">
    <source>
        <dbReference type="Proteomes" id="UP001470230"/>
    </source>
</evidence>
<dbReference type="PROSITE" id="PS00518">
    <property type="entry name" value="ZF_RING_1"/>
    <property type="match status" value="1"/>
</dbReference>
<organism evidence="6 7">
    <name type="scientific">Tritrichomonas musculus</name>
    <dbReference type="NCBI Taxonomy" id="1915356"/>
    <lineage>
        <taxon>Eukaryota</taxon>
        <taxon>Metamonada</taxon>
        <taxon>Parabasalia</taxon>
        <taxon>Tritrichomonadida</taxon>
        <taxon>Tritrichomonadidae</taxon>
        <taxon>Tritrichomonas</taxon>
    </lineage>
</organism>
<sequence length="176" mass="19780">MGLTLSSVTPNAASNEVVHNIYKRSDYKWNKGQIAANIRNGIVTPIYPILDEDSGARKCFCPICYNYYAKINETTCCEHGICTECLSAIIPPPPQERMCPFCRSKDFKLRTNVDSNHLVHKDDYNSEPPLILDSDLPDEINCILLQYDHLDKNAIIELYKAGLSAEEILSGLNVNI</sequence>
<dbReference type="Gene3D" id="3.30.40.10">
    <property type="entry name" value="Zinc/RING finger domain, C3HC4 (zinc finger)"/>
    <property type="match status" value="1"/>
</dbReference>
<proteinExistence type="predicted"/>
<keyword evidence="1" id="KW-0479">Metal-binding</keyword>
<dbReference type="SUPFAM" id="SSF57850">
    <property type="entry name" value="RING/U-box"/>
    <property type="match status" value="1"/>
</dbReference>
<evidence type="ECO:0000259" key="5">
    <source>
        <dbReference type="PROSITE" id="PS50089"/>
    </source>
</evidence>
<dbReference type="InterPro" id="IPR013083">
    <property type="entry name" value="Znf_RING/FYVE/PHD"/>
</dbReference>
<dbReference type="PROSITE" id="PS50089">
    <property type="entry name" value="ZF_RING_2"/>
    <property type="match status" value="1"/>
</dbReference>